<evidence type="ECO:0000256" key="7">
    <source>
        <dbReference type="ARBA" id="ARBA00023157"/>
    </source>
</evidence>
<keyword evidence="4 9" id="KW-0274">FAD</keyword>
<dbReference type="InterPro" id="IPR016156">
    <property type="entry name" value="FAD/NAD-linked_Rdtase_dimer_sf"/>
</dbReference>
<proteinExistence type="inferred from homology"/>
<dbReference type="Pfam" id="PF02852">
    <property type="entry name" value="Pyr_redox_dim"/>
    <property type="match status" value="1"/>
</dbReference>
<keyword evidence="13" id="KW-1185">Reference proteome</keyword>
<evidence type="ECO:0000256" key="4">
    <source>
        <dbReference type="ARBA" id="ARBA00022827"/>
    </source>
</evidence>
<dbReference type="Gene3D" id="3.30.390.30">
    <property type="match status" value="1"/>
</dbReference>
<dbReference type="SUPFAM" id="SSF51905">
    <property type="entry name" value="FAD/NAD(P)-binding domain"/>
    <property type="match status" value="1"/>
</dbReference>
<comment type="similarity">
    <text evidence="2 9">Belongs to the class-I pyridine nucleotide-disulfide oxidoreductase family.</text>
</comment>
<name>A0ABW9Y4U9_9RHOB</name>
<keyword evidence="6 9" id="KW-0560">Oxidoreductase</keyword>
<comment type="caution">
    <text evidence="12">The sequence shown here is derived from an EMBL/GenBank/DDBJ whole genome shotgun (WGS) entry which is preliminary data.</text>
</comment>
<protein>
    <submittedName>
        <fullName evidence="12">FAD-dependent oxidoreductase</fullName>
    </submittedName>
</protein>
<keyword evidence="3 9" id="KW-0285">Flavoprotein</keyword>
<dbReference type="SUPFAM" id="SSF55424">
    <property type="entry name" value="FAD/NAD-linked reductases, dimerisation (C-terminal) domain"/>
    <property type="match status" value="1"/>
</dbReference>
<comment type="cofactor">
    <cofactor evidence="1">
        <name>FAD</name>
        <dbReference type="ChEBI" id="CHEBI:57692"/>
    </cofactor>
</comment>
<dbReference type="InterPro" id="IPR036188">
    <property type="entry name" value="FAD/NAD-bd_sf"/>
</dbReference>
<evidence type="ECO:0000256" key="5">
    <source>
        <dbReference type="ARBA" id="ARBA00022857"/>
    </source>
</evidence>
<dbReference type="Proteomes" id="UP001517376">
    <property type="component" value="Unassembled WGS sequence"/>
</dbReference>
<keyword evidence="8 9" id="KW-0676">Redox-active center</keyword>
<evidence type="ECO:0000313" key="12">
    <source>
        <dbReference type="EMBL" id="NBE07592.1"/>
    </source>
</evidence>
<evidence type="ECO:0000256" key="1">
    <source>
        <dbReference type="ARBA" id="ARBA00001974"/>
    </source>
</evidence>
<feature type="domain" description="FAD/NAD(P)-binding" evidence="11">
    <location>
        <begin position="7"/>
        <end position="318"/>
    </location>
</feature>
<dbReference type="PIRSF" id="PIRSF000350">
    <property type="entry name" value="Mercury_reductase_MerA"/>
    <property type="match status" value="1"/>
</dbReference>
<dbReference type="Gene3D" id="3.50.50.60">
    <property type="entry name" value="FAD/NAD(P)-binding domain"/>
    <property type="match status" value="2"/>
</dbReference>
<keyword evidence="5" id="KW-0521">NADP</keyword>
<dbReference type="InterPro" id="IPR012999">
    <property type="entry name" value="Pyr_OxRdtase_I_AS"/>
</dbReference>
<dbReference type="RefSeq" id="WP_161766629.1">
    <property type="nucleotide sequence ID" value="NZ_JAAATW010000002.1"/>
</dbReference>
<evidence type="ECO:0000256" key="9">
    <source>
        <dbReference type="RuleBase" id="RU003691"/>
    </source>
</evidence>
<evidence type="ECO:0000259" key="11">
    <source>
        <dbReference type="Pfam" id="PF07992"/>
    </source>
</evidence>
<keyword evidence="7" id="KW-1015">Disulfide bond</keyword>
<reference evidence="13" key="1">
    <citation type="submission" date="2020-01" db="EMBL/GenBank/DDBJ databases">
        <title>Sphingomonas sp. strain CSW-10.</title>
        <authorList>
            <person name="Chen W.-M."/>
        </authorList>
    </citation>
    <scope>NUCLEOTIDE SEQUENCE [LARGE SCALE GENOMIC DNA]</scope>
    <source>
        <strain evidence="13">CCP-1</strain>
    </source>
</reference>
<evidence type="ECO:0000259" key="10">
    <source>
        <dbReference type="Pfam" id="PF02852"/>
    </source>
</evidence>
<dbReference type="PROSITE" id="PS00076">
    <property type="entry name" value="PYRIDINE_REDOX_1"/>
    <property type="match status" value="1"/>
</dbReference>
<dbReference type="InterPro" id="IPR023753">
    <property type="entry name" value="FAD/NAD-binding_dom"/>
</dbReference>
<evidence type="ECO:0000313" key="13">
    <source>
        <dbReference type="Proteomes" id="UP001517376"/>
    </source>
</evidence>
<dbReference type="Pfam" id="PF07992">
    <property type="entry name" value="Pyr_redox_2"/>
    <property type="match status" value="1"/>
</dbReference>
<accession>A0ABW9Y4U9</accession>
<evidence type="ECO:0000256" key="6">
    <source>
        <dbReference type="ARBA" id="ARBA00023002"/>
    </source>
</evidence>
<feature type="domain" description="Pyridine nucleotide-disulphide oxidoreductase dimerisation" evidence="10">
    <location>
        <begin position="339"/>
        <end position="446"/>
    </location>
</feature>
<dbReference type="PANTHER" id="PTHR43014">
    <property type="entry name" value="MERCURIC REDUCTASE"/>
    <property type="match status" value="1"/>
</dbReference>
<evidence type="ECO:0000256" key="2">
    <source>
        <dbReference type="ARBA" id="ARBA00007532"/>
    </source>
</evidence>
<dbReference type="InterPro" id="IPR001100">
    <property type="entry name" value="Pyr_nuc-diS_OxRdtase"/>
</dbReference>
<dbReference type="PRINTS" id="PR00368">
    <property type="entry name" value="FADPNR"/>
</dbReference>
<organism evidence="12 13">
    <name type="scientific">Paragemmobacter ruber</name>
    <dbReference type="NCBI Taxonomy" id="1985673"/>
    <lineage>
        <taxon>Bacteria</taxon>
        <taxon>Pseudomonadati</taxon>
        <taxon>Pseudomonadota</taxon>
        <taxon>Alphaproteobacteria</taxon>
        <taxon>Rhodobacterales</taxon>
        <taxon>Paracoccaceae</taxon>
        <taxon>Paragemmobacter</taxon>
    </lineage>
</organism>
<dbReference type="InterPro" id="IPR004099">
    <property type="entry name" value="Pyr_nucl-diS_OxRdtase_dimer"/>
</dbReference>
<dbReference type="PANTHER" id="PTHR43014:SF2">
    <property type="entry name" value="MERCURIC REDUCTASE"/>
    <property type="match status" value="1"/>
</dbReference>
<evidence type="ECO:0000256" key="8">
    <source>
        <dbReference type="ARBA" id="ARBA00023284"/>
    </source>
</evidence>
<sequence length="473" mass="48894">MEELRTDICVIGAGSGGLSVAAGAVQMGARVVLIEAGEMGGDCLNAGCVPSKALIAAAEAAAMQRGSARFGVGAVEPAVDFGAVKDHVAGVIAAIAPVDSQERFEGLGCTVIRDWARFVSPRAVEAGGRRIVARRFVIATGSRAVVPPVPGIEAVPYLTNETVFGLRERPEHLLILGGGPIGMEMAQAHRRLGSAVTVIEGARALGREDAEAAAVVLAALRAEGVEIREGQGVMRLQALSPGVEAVLADGTVVKGTHLLVAAGRKVALEGLGLEAAGVAHDARGVTVGAGLRSVSNRRVYAVGDAAGGAQFTHLAGYHAGIVIRQAVLGLPARVRGDHIPRVTYTEPELAQVGPTEAEARALWGDRLSVSRAEFHHNDRAQAMRAGEGFAKVMIARGRVVGATVVGPHAGEVLAPLALAVSARMKVSALAGVVLPYPTLAEIGKRAAGAHFAPKLFENPRLKQVVRLVQRWLP</sequence>
<dbReference type="EMBL" id="JAAATW010000002">
    <property type="protein sequence ID" value="NBE07592.1"/>
    <property type="molecule type" value="Genomic_DNA"/>
</dbReference>
<gene>
    <name evidence="12" type="ORF">GU920_08590</name>
</gene>
<evidence type="ECO:0000256" key="3">
    <source>
        <dbReference type="ARBA" id="ARBA00022630"/>
    </source>
</evidence>
<dbReference type="PRINTS" id="PR00411">
    <property type="entry name" value="PNDRDTASEI"/>
</dbReference>